<name>A0A7M5VGK2_9CNID</name>
<feature type="chain" id="PRO_5029474616" description="Secreted protein" evidence="1">
    <location>
        <begin position="20"/>
        <end position="283"/>
    </location>
</feature>
<proteinExistence type="predicted"/>
<dbReference type="EnsemblMetazoa" id="CLYHEMT012091.1">
    <property type="protein sequence ID" value="CLYHEMP012091.1"/>
    <property type="gene ID" value="CLYHEMG012091"/>
</dbReference>
<evidence type="ECO:0008006" key="4">
    <source>
        <dbReference type="Google" id="ProtNLM"/>
    </source>
</evidence>
<organism evidence="2 3">
    <name type="scientific">Clytia hemisphaerica</name>
    <dbReference type="NCBI Taxonomy" id="252671"/>
    <lineage>
        <taxon>Eukaryota</taxon>
        <taxon>Metazoa</taxon>
        <taxon>Cnidaria</taxon>
        <taxon>Hydrozoa</taxon>
        <taxon>Hydroidolina</taxon>
        <taxon>Leptothecata</taxon>
        <taxon>Obeliida</taxon>
        <taxon>Clytiidae</taxon>
        <taxon>Clytia</taxon>
    </lineage>
</organism>
<evidence type="ECO:0000313" key="2">
    <source>
        <dbReference type="EnsemblMetazoa" id="CLYHEMP012091.1"/>
    </source>
</evidence>
<reference evidence="2" key="1">
    <citation type="submission" date="2021-01" db="UniProtKB">
        <authorList>
            <consortium name="EnsemblMetazoa"/>
        </authorList>
    </citation>
    <scope>IDENTIFICATION</scope>
</reference>
<accession>A0A7M5VGK2</accession>
<dbReference type="OrthoDB" id="10637179at2759"/>
<dbReference type="Proteomes" id="UP000594262">
    <property type="component" value="Unplaced"/>
</dbReference>
<feature type="signal peptide" evidence="1">
    <location>
        <begin position="1"/>
        <end position="19"/>
    </location>
</feature>
<evidence type="ECO:0000313" key="3">
    <source>
        <dbReference type="Proteomes" id="UP000594262"/>
    </source>
</evidence>
<evidence type="ECO:0000256" key="1">
    <source>
        <dbReference type="SAM" id="SignalP"/>
    </source>
</evidence>
<protein>
    <recommendedName>
        <fullName evidence="4">Secreted protein</fullName>
    </recommendedName>
</protein>
<dbReference type="RefSeq" id="XP_066929375.1">
    <property type="nucleotide sequence ID" value="XM_067073274.1"/>
</dbReference>
<dbReference type="AlphaFoldDB" id="A0A7M5VGK2"/>
<keyword evidence="1" id="KW-0732">Signal</keyword>
<sequence>MKSVLIALASILLLQAVSARSAALDAPSTCEDVLKAETCTKLRNLAKIFHENVQMVNQLVSEAVQKHLSNAQDIIMYVRDQLIAKANNFKCEDVLSADQCTKLTAIAQKFKVSAADLIQDIKEAVADGIVKGQALYQKTVEIMLEKINNFSCDQVMDADTCAKIEDFAKKIHANSQDVKKAIIDAYAKGLTKAQDFFDDAKEFLTNEITCEKVLGQDRCDKVKKVAELFGVKLNEVMEKLRELYANGVQRASELYVKIAQYIKDQWFGYSISEDEFMELMDML</sequence>
<keyword evidence="3" id="KW-1185">Reference proteome</keyword>
<dbReference type="GeneID" id="136816934"/>